<reference evidence="1" key="1">
    <citation type="journal article" date="2019" name="bioRxiv">
        <title>The Genome of the Zebra Mussel, Dreissena polymorpha: A Resource for Invasive Species Research.</title>
        <authorList>
            <person name="McCartney M.A."/>
            <person name="Auch B."/>
            <person name="Kono T."/>
            <person name="Mallez S."/>
            <person name="Zhang Y."/>
            <person name="Obille A."/>
            <person name="Becker A."/>
            <person name="Abrahante J.E."/>
            <person name="Garbe J."/>
            <person name="Badalamenti J.P."/>
            <person name="Herman A."/>
            <person name="Mangelson H."/>
            <person name="Liachko I."/>
            <person name="Sullivan S."/>
            <person name="Sone E.D."/>
            <person name="Koren S."/>
            <person name="Silverstein K.A.T."/>
            <person name="Beckman K.B."/>
            <person name="Gohl D.M."/>
        </authorList>
    </citation>
    <scope>NUCLEOTIDE SEQUENCE</scope>
    <source>
        <strain evidence="1">Duluth1</strain>
        <tissue evidence="1">Whole animal</tissue>
    </source>
</reference>
<dbReference type="PANTHER" id="PTHR46880">
    <property type="entry name" value="RAS-ASSOCIATING DOMAIN-CONTAINING PROTEIN"/>
    <property type="match status" value="1"/>
</dbReference>
<name>A0A9D4QM63_DREPO</name>
<comment type="caution">
    <text evidence="1">The sequence shown here is derived from an EMBL/GenBank/DDBJ whole genome shotgun (WGS) entry which is preliminary data.</text>
</comment>
<gene>
    <name evidence="1" type="ORF">DPMN_108565</name>
</gene>
<protein>
    <submittedName>
        <fullName evidence="1">Uncharacterized protein</fullName>
    </submittedName>
</protein>
<keyword evidence="2" id="KW-1185">Reference proteome</keyword>
<accession>A0A9D4QM63</accession>
<reference evidence="1" key="2">
    <citation type="submission" date="2020-11" db="EMBL/GenBank/DDBJ databases">
        <authorList>
            <person name="McCartney M.A."/>
            <person name="Auch B."/>
            <person name="Kono T."/>
            <person name="Mallez S."/>
            <person name="Becker A."/>
            <person name="Gohl D.M."/>
            <person name="Silverstein K.A.T."/>
            <person name="Koren S."/>
            <person name="Bechman K.B."/>
            <person name="Herman A."/>
            <person name="Abrahante J.E."/>
            <person name="Garbe J."/>
        </authorList>
    </citation>
    <scope>NUCLEOTIDE SEQUENCE</scope>
    <source>
        <strain evidence="1">Duluth1</strain>
        <tissue evidence="1">Whole animal</tissue>
    </source>
</reference>
<dbReference type="EMBL" id="JAIWYP010000004">
    <property type="protein sequence ID" value="KAH3835217.1"/>
    <property type="molecule type" value="Genomic_DNA"/>
</dbReference>
<dbReference type="PANTHER" id="PTHR46880:SF5">
    <property type="entry name" value="DUF4371 DOMAIN-CONTAINING PROTEIN"/>
    <property type="match status" value="1"/>
</dbReference>
<organism evidence="1 2">
    <name type="scientific">Dreissena polymorpha</name>
    <name type="common">Zebra mussel</name>
    <name type="synonym">Mytilus polymorpha</name>
    <dbReference type="NCBI Taxonomy" id="45954"/>
    <lineage>
        <taxon>Eukaryota</taxon>
        <taxon>Metazoa</taxon>
        <taxon>Spiralia</taxon>
        <taxon>Lophotrochozoa</taxon>
        <taxon>Mollusca</taxon>
        <taxon>Bivalvia</taxon>
        <taxon>Autobranchia</taxon>
        <taxon>Heteroconchia</taxon>
        <taxon>Euheterodonta</taxon>
        <taxon>Imparidentia</taxon>
        <taxon>Neoheterodontei</taxon>
        <taxon>Myida</taxon>
        <taxon>Dreissenoidea</taxon>
        <taxon>Dreissenidae</taxon>
        <taxon>Dreissena</taxon>
    </lineage>
</organism>
<evidence type="ECO:0000313" key="2">
    <source>
        <dbReference type="Proteomes" id="UP000828390"/>
    </source>
</evidence>
<evidence type="ECO:0000313" key="1">
    <source>
        <dbReference type="EMBL" id="KAH3835217.1"/>
    </source>
</evidence>
<sequence length="102" mass="11257">MKLNEIVYARFVHEGIPKNAFVSIKAVEHTHAEAVLGAIESAIDTIDPGWDWKPKLITTGSDGASVNLEKRQSVAKMLRGQVPHFLPCTVLATDLDLVQYML</sequence>
<proteinExistence type="predicted"/>
<dbReference type="Proteomes" id="UP000828390">
    <property type="component" value="Unassembled WGS sequence"/>
</dbReference>
<dbReference type="AlphaFoldDB" id="A0A9D4QM63"/>